<protein>
    <submittedName>
        <fullName evidence="4">DUF1534 domain-containing protein</fullName>
    </submittedName>
</protein>
<evidence type="ECO:0000256" key="1">
    <source>
        <dbReference type="SAM" id="MobiDB-lite"/>
    </source>
</evidence>
<feature type="region of interest" description="Disordered" evidence="1">
    <location>
        <begin position="75"/>
        <end position="97"/>
    </location>
</feature>
<reference evidence="4" key="3">
    <citation type="submission" date="2020-10" db="UniProtKB">
        <authorList>
            <consortium name="WormBaseParasite"/>
        </authorList>
    </citation>
    <scope>IDENTIFICATION</scope>
</reference>
<dbReference type="EMBL" id="LK028589">
    <property type="protein sequence ID" value="CDS23181.1"/>
    <property type="molecule type" value="Genomic_DNA"/>
</dbReference>
<reference evidence="2" key="2">
    <citation type="submission" date="2014-06" db="EMBL/GenBank/DDBJ databases">
        <authorList>
            <person name="Aslett M."/>
        </authorList>
    </citation>
    <scope>NUCLEOTIDE SEQUENCE</scope>
</reference>
<dbReference type="Proteomes" id="UP000492820">
    <property type="component" value="Unassembled WGS sequence"/>
</dbReference>
<proteinExistence type="predicted"/>
<evidence type="ECO:0000313" key="2">
    <source>
        <dbReference type="EMBL" id="CDS23181.1"/>
    </source>
</evidence>
<gene>
    <name evidence="2" type="ORF">EgrG_002036300</name>
</gene>
<evidence type="ECO:0000313" key="4">
    <source>
        <dbReference type="WBParaSite" id="EgrG_002036300"/>
    </source>
</evidence>
<evidence type="ECO:0000313" key="3">
    <source>
        <dbReference type="Proteomes" id="UP000492820"/>
    </source>
</evidence>
<name>A0A068WSP6_ECHGR</name>
<accession>A0A068WSP6</accession>
<organism evidence="2">
    <name type="scientific">Echinococcus granulosus</name>
    <name type="common">Hydatid tapeworm</name>
    <dbReference type="NCBI Taxonomy" id="6210"/>
    <lineage>
        <taxon>Eukaryota</taxon>
        <taxon>Metazoa</taxon>
        <taxon>Spiralia</taxon>
        <taxon>Lophotrochozoa</taxon>
        <taxon>Platyhelminthes</taxon>
        <taxon>Cestoda</taxon>
        <taxon>Eucestoda</taxon>
        <taxon>Cyclophyllidea</taxon>
        <taxon>Taeniidae</taxon>
        <taxon>Echinococcus</taxon>
        <taxon>Echinococcus granulosus group</taxon>
    </lineage>
</organism>
<reference evidence="2 3" key="1">
    <citation type="journal article" date="2013" name="Nature">
        <title>The genomes of four tapeworm species reveal adaptations to parasitism.</title>
        <authorList>
            <person name="Tsai I.J."/>
            <person name="Zarowiecki M."/>
            <person name="Holroyd N."/>
            <person name="Garciarrubio A."/>
            <person name="Sanchez-Flores A."/>
            <person name="Brooks K.L."/>
            <person name="Tracey A."/>
            <person name="Bobes R.J."/>
            <person name="Fragoso G."/>
            <person name="Sciutto E."/>
            <person name="Aslett M."/>
            <person name="Beasley H."/>
            <person name="Bennett H.M."/>
            <person name="Cai J."/>
            <person name="Camicia F."/>
            <person name="Clark R."/>
            <person name="Cucher M."/>
            <person name="De Silva N."/>
            <person name="Day T.A."/>
            <person name="Deplazes P."/>
            <person name="Estrada K."/>
            <person name="Fernandez C."/>
            <person name="Holland P.W."/>
            <person name="Hou J."/>
            <person name="Hu S."/>
            <person name="Huckvale T."/>
            <person name="Hung S.S."/>
            <person name="Kamenetzky L."/>
            <person name="Keane J.A."/>
            <person name="Kiss F."/>
            <person name="Koziol U."/>
            <person name="Lambert O."/>
            <person name="Liu K."/>
            <person name="Luo X."/>
            <person name="Luo Y."/>
            <person name="Macchiaroli N."/>
            <person name="Nichol S."/>
            <person name="Paps J."/>
            <person name="Parkinson J."/>
            <person name="Pouchkina-Stantcheva N."/>
            <person name="Riddiford N."/>
            <person name="Rosenzvit M."/>
            <person name="Salinas G."/>
            <person name="Wasmuth J.D."/>
            <person name="Zamanian M."/>
            <person name="Zheng Y."/>
            <person name="Cai X."/>
            <person name="Soberon X."/>
            <person name="Olson P.D."/>
            <person name="Laclette J.P."/>
            <person name="Brehm K."/>
            <person name="Berriman M."/>
            <person name="Garciarrubio A."/>
            <person name="Bobes R.J."/>
            <person name="Fragoso G."/>
            <person name="Sanchez-Flores A."/>
            <person name="Estrada K."/>
            <person name="Cevallos M.A."/>
            <person name="Morett E."/>
            <person name="Gonzalez V."/>
            <person name="Portillo T."/>
            <person name="Ochoa-Leyva A."/>
            <person name="Jose M.V."/>
            <person name="Sciutto E."/>
            <person name="Landa A."/>
            <person name="Jimenez L."/>
            <person name="Valdes V."/>
            <person name="Carrero J.C."/>
            <person name="Larralde C."/>
            <person name="Morales-Montor J."/>
            <person name="Limon-Lason J."/>
            <person name="Soberon X."/>
            <person name="Laclette J.P."/>
        </authorList>
    </citation>
    <scope>NUCLEOTIDE SEQUENCE [LARGE SCALE GENOMIC DNA]</scope>
</reference>
<sequence>MCSVCATMCRRHIDRPSGVCSRTSSTNGWRVARIQEKAAVSHFHATLSTRRLLATVPHRRKADSEHVIGWNLDPSSRSSPHRTALRDVMRASDFPVG</sequence>
<dbReference type="WBParaSite" id="EgrG_002036300">
    <property type="protein sequence ID" value="EgrG_002036300"/>
    <property type="gene ID" value="EgrG_002036300"/>
</dbReference>
<dbReference type="AlphaFoldDB" id="A0A068WSP6"/>